<dbReference type="PANTHER" id="PTHR11926">
    <property type="entry name" value="GLUCOSYL/GLUCURONOSYL TRANSFERASES"/>
    <property type="match status" value="1"/>
</dbReference>
<reference evidence="4" key="1">
    <citation type="journal article" date="2017" name="Nature">
        <title>The sunflower genome provides insights into oil metabolism, flowering and Asterid evolution.</title>
        <authorList>
            <person name="Badouin H."/>
            <person name="Gouzy J."/>
            <person name="Grassa C.J."/>
            <person name="Murat F."/>
            <person name="Staton S.E."/>
            <person name="Cottret L."/>
            <person name="Lelandais-Briere C."/>
            <person name="Owens G.L."/>
            <person name="Carrere S."/>
            <person name="Mayjonade B."/>
            <person name="Legrand L."/>
            <person name="Gill N."/>
            <person name="Kane N.C."/>
            <person name="Bowers J.E."/>
            <person name="Hubner S."/>
            <person name="Bellec A."/>
            <person name="Berard A."/>
            <person name="Berges H."/>
            <person name="Blanchet N."/>
            <person name="Boniface M.C."/>
            <person name="Brunel D."/>
            <person name="Catrice O."/>
            <person name="Chaidir N."/>
            <person name="Claudel C."/>
            <person name="Donnadieu C."/>
            <person name="Faraut T."/>
            <person name="Fievet G."/>
            <person name="Helmstetter N."/>
            <person name="King M."/>
            <person name="Knapp S.J."/>
            <person name="Lai Z."/>
            <person name="Le Paslier M.C."/>
            <person name="Lippi Y."/>
            <person name="Lorenzon L."/>
            <person name="Mandel J.R."/>
            <person name="Marage G."/>
            <person name="Marchand G."/>
            <person name="Marquand E."/>
            <person name="Bret-Mestries E."/>
            <person name="Morien E."/>
            <person name="Nambeesan S."/>
            <person name="Nguyen T."/>
            <person name="Pegot-Espagnet P."/>
            <person name="Pouilly N."/>
            <person name="Raftis F."/>
            <person name="Sallet E."/>
            <person name="Schiex T."/>
            <person name="Thomas J."/>
            <person name="Vandecasteele C."/>
            <person name="Vares D."/>
            <person name="Vear F."/>
            <person name="Vautrin S."/>
            <person name="Crespi M."/>
            <person name="Mangin B."/>
            <person name="Burke J.M."/>
            <person name="Salse J."/>
            <person name="Munos S."/>
            <person name="Vincourt P."/>
            <person name="Rieseberg L.H."/>
            <person name="Langlade N.B."/>
        </authorList>
    </citation>
    <scope>NUCLEOTIDE SEQUENCE [LARGE SCALE GENOMIC DNA]</scope>
    <source>
        <strain evidence="4">cv. SF193</strain>
    </source>
</reference>
<evidence type="ECO:0000313" key="4">
    <source>
        <dbReference type="Proteomes" id="UP000215914"/>
    </source>
</evidence>
<name>A0A251V1A7_HELAN</name>
<proteinExistence type="inferred from homology"/>
<dbReference type="Gene3D" id="3.40.50.2000">
    <property type="entry name" value="Glycogen Phosphorylase B"/>
    <property type="match status" value="2"/>
</dbReference>
<dbReference type="SUPFAM" id="SSF53756">
    <property type="entry name" value="UDP-Glycosyltransferase/glycogen phosphorylase"/>
    <property type="match status" value="1"/>
</dbReference>
<sequence>MATSKPHVLIIPYPAQGHVIPIMELAQCLVKHGIKVTFITTEATHKLVTSNGLDQDGLGDLMQMVSIPDGLEPWEDRNDVCKLTRSILQTMPGKLEQLIMMINKEESNKITCVIADGCMGWAVGVVKKMGIRSAAFWSASVATLASIFCFQKLIDDRIINENGETRIPLNGQMIQLSETLPPMKPENLGWTSFEDVATIEVIFKLLIGAEEAYRMTEWFLCNSTTELEPEAFSLYPDLLPIGPLLASNRLANQAGHFWKEDPSCLAWLDQKPERSVIYIAFGSFTIFNQTQFKELALGLELSNQPFLWVVRPGLTNESTTAAFLDGFMDRIGSRGRIVSWAPQQKVLAHPSVACFMSHCGWNSTLEGVTNGLPFLCWPYFTDQFYNETYICDVWKAGLGFKKDENGIITRGEVKDKVEQLLGDKTFRDKAVVIKEKVTSSVREGGCSHHNLSSFIKWIHEEDQGSVG</sequence>
<gene>
    <name evidence="3" type="ORF">HannXRQ_Chr04g0119351</name>
</gene>
<dbReference type="Pfam" id="PF00201">
    <property type="entry name" value="UDPGT"/>
    <property type="match status" value="1"/>
</dbReference>
<dbReference type="EMBL" id="CM007893">
    <property type="protein sequence ID" value="OTG29174.1"/>
    <property type="molecule type" value="Genomic_DNA"/>
</dbReference>
<dbReference type="FunFam" id="3.40.50.2000:FF:000108">
    <property type="entry name" value="UDP-glycosyltransferase 83A1"/>
    <property type="match status" value="1"/>
</dbReference>
<evidence type="ECO:0000313" key="3">
    <source>
        <dbReference type="EMBL" id="OTG29174.1"/>
    </source>
</evidence>
<evidence type="ECO:0000256" key="1">
    <source>
        <dbReference type="ARBA" id="ARBA00009995"/>
    </source>
</evidence>
<dbReference type="Proteomes" id="UP000215914">
    <property type="component" value="Chromosome 4"/>
</dbReference>
<dbReference type="InterPro" id="IPR002213">
    <property type="entry name" value="UDP_glucos_trans"/>
</dbReference>
<comment type="similarity">
    <text evidence="1">Belongs to the UDP-glycosyltransferase family.</text>
</comment>
<dbReference type="GO" id="GO:0035251">
    <property type="term" value="F:UDP-glucosyltransferase activity"/>
    <property type="evidence" value="ECO:0000318"/>
    <property type="project" value="GO_Central"/>
</dbReference>
<accession>A0A251V1A7</accession>
<dbReference type="FunFam" id="3.40.50.2000:FF:000061">
    <property type="entry name" value="UDP-glycosyltransferase 83A1"/>
    <property type="match status" value="1"/>
</dbReference>
<dbReference type="AlphaFoldDB" id="A0A251V1A7"/>
<dbReference type="CDD" id="cd03784">
    <property type="entry name" value="GT1_Gtf-like"/>
    <property type="match status" value="1"/>
</dbReference>
<keyword evidence="2 3" id="KW-0808">Transferase</keyword>
<keyword evidence="4" id="KW-1185">Reference proteome</keyword>
<evidence type="ECO:0000256" key="2">
    <source>
        <dbReference type="ARBA" id="ARBA00022679"/>
    </source>
</evidence>
<organism evidence="3 4">
    <name type="scientific">Helianthus annuus</name>
    <name type="common">Common sunflower</name>
    <dbReference type="NCBI Taxonomy" id="4232"/>
    <lineage>
        <taxon>Eukaryota</taxon>
        <taxon>Viridiplantae</taxon>
        <taxon>Streptophyta</taxon>
        <taxon>Embryophyta</taxon>
        <taxon>Tracheophyta</taxon>
        <taxon>Spermatophyta</taxon>
        <taxon>Magnoliopsida</taxon>
        <taxon>eudicotyledons</taxon>
        <taxon>Gunneridae</taxon>
        <taxon>Pentapetalae</taxon>
        <taxon>asterids</taxon>
        <taxon>campanulids</taxon>
        <taxon>Asterales</taxon>
        <taxon>Asteraceae</taxon>
        <taxon>Asteroideae</taxon>
        <taxon>Heliantheae alliance</taxon>
        <taxon>Heliantheae</taxon>
        <taxon>Helianthus</taxon>
    </lineage>
</organism>
<dbReference type="InParanoid" id="A0A251V1A7"/>
<dbReference type="OMA" id="NTHFTHA"/>
<dbReference type="PANTHER" id="PTHR11926:SF1412">
    <property type="entry name" value="UDP-GLYCOSYLTRANSFERASE 83A1-LIKE"/>
    <property type="match status" value="1"/>
</dbReference>
<protein>
    <submittedName>
        <fullName evidence="3">Putative UDP-glucuronosyl/UDP-glucosyltransferase</fullName>
    </submittedName>
</protein>